<keyword evidence="1" id="KW-0472">Membrane</keyword>
<dbReference type="AlphaFoldDB" id="K0IJ45"/>
<dbReference type="HOGENOM" id="CLU_1145251_0_0_2"/>
<dbReference type="STRING" id="1237085.Ngar_c12420"/>
<reference evidence="2 3" key="1">
    <citation type="journal article" date="2012" name="Environ. Microbiol.">
        <title>The genome of the ammonia-oxidizing Candidatus Nitrososphaera gargensis: insights into metabolic versatility and environmental adaptations.</title>
        <authorList>
            <person name="Spang A."/>
            <person name="Poehlein A."/>
            <person name="Offre P."/>
            <person name="Zumbragel S."/>
            <person name="Haider S."/>
            <person name="Rychlik N."/>
            <person name="Nowka B."/>
            <person name="Schmeisser C."/>
            <person name="Lebedeva E.V."/>
            <person name="Rattei T."/>
            <person name="Bohm C."/>
            <person name="Schmid M."/>
            <person name="Galushko A."/>
            <person name="Hatzenpichler R."/>
            <person name="Weinmaier T."/>
            <person name="Daniel R."/>
            <person name="Schleper C."/>
            <person name="Spieck E."/>
            <person name="Streit W."/>
            <person name="Wagner M."/>
        </authorList>
    </citation>
    <scope>NUCLEOTIDE SEQUENCE [LARGE SCALE GENOMIC DNA]</scope>
    <source>
        <strain evidence="3">Ga9.2</strain>
    </source>
</reference>
<dbReference type="GeneID" id="13797501"/>
<proteinExistence type="predicted"/>
<dbReference type="BioCyc" id="CNIT1237085:G1324-1240-MONOMER"/>
<dbReference type="InParanoid" id="K0IJ45"/>
<feature type="transmembrane region" description="Helical" evidence="1">
    <location>
        <begin position="173"/>
        <end position="195"/>
    </location>
</feature>
<keyword evidence="3" id="KW-1185">Reference proteome</keyword>
<dbReference type="RefSeq" id="WP_015018719.1">
    <property type="nucleotide sequence ID" value="NC_018719.1"/>
</dbReference>
<keyword evidence="1" id="KW-1133">Transmembrane helix</keyword>
<accession>K0IJ45</accession>
<feature type="transmembrane region" description="Helical" evidence="1">
    <location>
        <begin position="216"/>
        <end position="240"/>
    </location>
</feature>
<gene>
    <name evidence="2" type="ordered locus">Ngar_c12420</name>
</gene>
<keyword evidence="1" id="KW-0812">Transmembrane</keyword>
<evidence type="ECO:0000313" key="2">
    <source>
        <dbReference type="EMBL" id="AFU58182.1"/>
    </source>
</evidence>
<evidence type="ECO:0000256" key="1">
    <source>
        <dbReference type="SAM" id="Phobius"/>
    </source>
</evidence>
<dbReference type="KEGG" id="nga:Ngar_c12420"/>
<dbReference type="EMBL" id="CP002408">
    <property type="protein sequence ID" value="AFU58182.1"/>
    <property type="molecule type" value="Genomic_DNA"/>
</dbReference>
<protein>
    <submittedName>
        <fullName evidence="2">Uncharacterized protein</fullName>
    </submittedName>
</protein>
<feature type="transmembrane region" description="Helical" evidence="1">
    <location>
        <begin position="141"/>
        <end position="161"/>
    </location>
</feature>
<evidence type="ECO:0000313" key="3">
    <source>
        <dbReference type="Proteomes" id="UP000008037"/>
    </source>
</evidence>
<name>K0IJ45_NITGG</name>
<organism evidence="2 3">
    <name type="scientific">Nitrososphaera gargensis (strain Ga9.2)</name>
    <dbReference type="NCBI Taxonomy" id="1237085"/>
    <lineage>
        <taxon>Archaea</taxon>
        <taxon>Nitrososphaerota</taxon>
        <taxon>Nitrososphaeria</taxon>
        <taxon>Nitrososphaerales</taxon>
        <taxon>Nitrososphaeraceae</taxon>
        <taxon>Nitrososphaera</taxon>
    </lineage>
</organism>
<sequence>MSAGNVERTHMEIPSIELSERTLTDICTIIDEQRQQIDGEEPRVTYTVKEKTRDFVTHNSEDFIKHAITRELGRIEIWYYHSKRKIRIDLVVKSYGHSDFTVEADNRIWVDGITRRLEGVFRSYKTNNDLFHSRWKSAIPIYIGLGVLLGVTILLVGSSFIPIISEDGEDNTLAAWTFIGGFVGAWSILGWNGLFEWLFPEVETEYTPQKKYRKRLLTVISTVLGTISLGLFVNYLFAILQN</sequence>
<dbReference type="Proteomes" id="UP000008037">
    <property type="component" value="Chromosome"/>
</dbReference>